<evidence type="ECO:0000256" key="3">
    <source>
        <dbReference type="ARBA" id="ARBA00022679"/>
    </source>
</evidence>
<dbReference type="PANTHER" id="PTHR46173:SF1">
    <property type="entry name" value="CCA TRNA NUCLEOTIDYLTRANSFERASE 1, MITOCHONDRIAL"/>
    <property type="match status" value="1"/>
</dbReference>
<dbReference type="AlphaFoldDB" id="A0A8J9YJW6"/>
<keyword evidence="6" id="KW-0479">Metal-binding</keyword>
<keyword evidence="3 9" id="KW-0808">Transferase</keyword>
<dbReference type="InterPro" id="IPR032828">
    <property type="entry name" value="PolyA_RNA-bd"/>
</dbReference>
<evidence type="ECO:0008006" key="14">
    <source>
        <dbReference type="Google" id="ProtNLM"/>
    </source>
</evidence>
<dbReference type="Pfam" id="PF01743">
    <property type="entry name" value="PolyA_pol"/>
    <property type="match status" value="1"/>
</dbReference>
<evidence type="ECO:0000256" key="8">
    <source>
        <dbReference type="ARBA" id="ARBA00022842"/>
    </source>
</evidence>
<evidence type="ECO:0000256" key="6">
    <source>
        <dbReference type="ARBA" id="ARBA00022723"/>
    </source>
</evidence>
<dbReference type="InterPro" id="IPR043519">
    <property type="entry name" value="NT_sf"/>
</dbReference>
<protein>
    <recommendedName>
        <fullName evidence="14">CCA tRNA nucleotidyltransferase 1, mitochondrial</fullName>
    </recommendedName>
</protein>
<name>A0A8J9YJW6_9NEOP</name>
<keyword evidence="8" id="KW-0460">Magnesium</keyword>
<evidence type="ECO:0000256" key="1">
    <source>
        <dbReference type="ARBA" id="ARBA00001946"/>
    </source>
</evidence>
<dbReference type="GO" id="GO:0046872">
    <property type="term" value="F:metal ion binding"/>
    <property type="evidence" value="ECO:0007669"/>
    <property type="project" value="UniProtKB-KW"/>
</dbReference>
<gene>
    <name evidence="12" type="ORF">BINO364_LOCUS13699</name>
</gene>
<sequence>MNYNLTRLISPLILRNYSKANILRPKRVRTKKDMEAKCREDPVVIKLNTPEFHNIFSQEVLDLKKLFDKYQYEIRIAGGAVRDLLLGQPAKDLDFATTATPEQMKEMFTVENVRMINMSGEKHGTITPRINDKENFEVTTLRIDMVTDGRHAEVEFTKDWKLDANRRDLTINSMFLGFDGSVYDYFYGYDDLQKRRVAFVGDPDVRIKEDYLRIMRYFRFYGRIAENPNNHDQNTLNIIKKNIDGLQNVSGERIWMELKKTLEGNFAGDLLKTMLSLGIGQYIGIPNPNLEELKKLLKRSQHLGLYPMTYLAALLQNIDDVTVLHSRLKFSSYDRDMAYFIVENRDDKTGSRPLLPYEKLVLNTKIKQKEAVEYVREVLKYKGDEKLLEEFNNWEIPKFPVTGKILKESGVPPGKMYGPIMNKLKDLWIENEYKHTTEDLAKIIPSIIEEFQRK</sequence>
<feature type="domain" description="Poly A polymerase head" evidence="10">
    <location>
        <begin position="75"/>
        <end position="197"/>
    </location>
</feature>
<dbReference type="EMBL" id="OV170227">
    <property type="protein sequence ID" value="CAH0728491.1"/>
    <property type="molecule type" value="Genomic_DNA"/>
</dbReference>
<accession>A0A8J9YJW6</accession>
<dbReference type="GO" id="GO:0001680">
    <property type="term" value="P:tRNA 3'-terminal CCA addition"/>
    <property type="evidence" value="ECO:0007669"/>
    <property type="project" value="TreeGrafter"/>
</dbReference>
<evidence type="ECO:0000256" key="7">
    <source>
        <dbReference type="ARBA" id="ARBA00022741"/>
    </source>
</evidence>
<organism evidence="12 13">
    <name type="scientific">Brenthis ino</name>
    <name type="common">lesser marbled fritillary</name>
    <dbReference type="NCBI Taxonomy" id="405034"/>
    <lineage>
        <taxon>Eukaryota</taxon>
        <taxon>Metazoa</taxon>
        <taxon>Ecdysozoa</taxon>
        <taxon>Arthropoda</taxon>
        <taxon>Hexapoda</taxon>
        <taxon>Insecta</taxon>
        <taxon>Pterygota</taxon>
        <taxon>Neoptera</taxon>
        <taxon>Endopterygota</taxon>
        <taxon>Lepidoptera</taxon>
        <taxon>Glossata</taxon>
        <taxon>Ditrysia</taxon>
        <taxon>Papilionoidea</taxon>
        <taxon>Nymphalidae</taxon>
        <taxon>Heliconiinae</taxon>
        <taxon>Argynnini</taxon>
        <taxon>Brenthis</taxon>
    </lineage>
</organism>
<keyword evidence="9" id="KW-0694">RNA-binding</keyword>
<keyword evidence="5" id="KW-0548">Nucleotidyltransferase</keyword>
<dbReference type="Pfam" id="PF12627">
    <property type="entry name" value="PolyA_pol_RNAbd"/>
    <property type="match status" value="1"/>
</dbReference>
<dbReference type="Gene3D" id="1.10.3090.10">
    <property type="entry name" value="cca-adding enzyme, domain 2"/>
    <property type="match status" value="1"/>
</dbReference>
<dbReference type="GO" id="GO:0000166">
    <property type="term" value="F:nucleotide binding"/>
    <property type="evidence" value="ECO:0007669"/>
    <property type="project" value="UniProtKB-KW"/>
</dbReference>
<keyword evidence="4" id="KW-0819">tRNA processing</keyword>
<dbReference type="OrthoDB" id="445712at2759"/>
<dbReference type="SUPFAM" id="SSF81301">
    <property type="entry name" value="Nucleotidyltransferase"/>
    <property type="match status" value="1"/>
</dbReference>
<keyword evidence="13" id="KW-1185">Reference proteome</keyword>
<evidence type="ECO:0000259" key="11">
    <source>
        <dbReference type="Pfam" id="PF12627"/>
    </source>
</evidence>
<dbReference type="Gene3D" id="3.30.460.10">
    <property type="entry name" value="Beta Polymerase, domain 2"/>
    <property type="match status" value="1"/>
</dbReference>
<dbReference type="SUPFAM" id="SSF81891">
    <property type="entry name" value="Poly A polymerase C-terminal region-like"/>
    <property type="match status" value="1"/>
</dbReference>
<dbReference type="GO" id="GO:1990180">
    <property type="term" value="P:mitochondrial tRNA 3'-end processing"/>
    <property type="evidence" value="ECO:0007669"/>
    <property type="project" value="TreeGrafter"/>
</dbReference>
<comment type="similarity">
    <text evidence="2 9">Belongs to the tRNA nucleotidyltransferase/poly(A) polymerase family.</text>
</comment>
<comment type="cofactor">
    <cofactor evidence="1">
        <name>Mg(2+)</name>
        <dbReference type="ChEBI" id="CHEBI:18420"/>
    </cofactor>
</comment>
<evidence type="ECO:0000313" key="12">
    <source>
        <dbReference type="EMBL" id="CAH0728491.1"/>
    </source>
</evidence>
<dbReference type="Proteomes" id="UP000838878">
    <property type="component" value="Chromosome 7"/>
</dbReference>
<keyword evidence="7" id="KW-0547">Nucleotide-binding</keyword>
<evidence type="ECO:0000256" key="9">
    <source>
        <dbReference type="RuleBase" id="RU003953"/>
    </source>
</evidence>
<dbReference type="GO" id="GO:0005739">
    <property type="term" value="C:mitochondrion"/>
    <property type="evidence" value="ECO:0007669"/>
    <property type="project" value="TreeGrafter"/>
</dbReference>
<evidence type="ECO:0000313" key="13">
    <source>
        <dbReference type="Proteomes" id="UP000838878"/>
    </source>
</evidence>
<evidence type="ECO:0000256" key="4">
    <source>
        <dbReference type="ARBA" id="ARBA00022694"/>
    </source>
</evidence>
<proteinExistence type="inferred from homology"/>
<reference evidence="12" key="1">
    <citation type="submission" date="2021-12" db="EMBL/GenBank/DDBJ databases">
        <authorList>
            <person name="Martin H S."/>
        </authorList>
    </citation>
    <scope>NUCLEOTIDE SEQUENCE</scope>
</reference>
<feature type="domain" description="tRNA nucleotidyltransferase/poly(A) polymerase RNA and SrmB- binding" evidence="11">
    <location>
        <begin position="232"/>
        <end position="283"/>
    </location>
</feature>
<evidence type="ECO:0000259" key="10">
    <source>
        <dbReference type="Pfam" id="PF01743"/>
    </source>
</evidence>
<dbReference type="PANTHER" id="PTHR46173">
    <property type="entry name" value="CCA TRNA NUCLEOTIDYLTRANSFERASE 1, MITOCHONDRIAL"/>
    <property type="match status" value="1"/>
</dbReference>
<evidence type="ECO:0000256" key="5">
    <source>
        <dbReference type="ARBA" id="ARBA00022695"/>
    </source>
</evidence>
<dbReference type="InterPro" id="IPR002646">
    <property type="entry name" value="PolA_pol_head_dom"/>
</dbReference>
<dbReference type="CDD" id="cd05398">
    <property type="entry name" value="NT_ClassII-CCAase"/>
    <property type="match status" value="1"/>
</dbReference>
<dbReference type="GO" id="GO:0000049">
    <property type="term" value="F:tRNA binding"/>
    <property type="evidence" value="ECO:0007669"/>
    <property type="project" value="TreeGrafter"/>
</dbReference>
<evidence type="ECO:0000256" key="2">
    <source>
        <dbReference type="ARBA" id="ARBA00007265"/>
    </source>
</evidence>
<dbReference type="GO" id="GO:0016779">
    <property type="term" value="F:nucleotidyltransferase activity"/>
    <property type="evidence" value="ECO:0007669"/>
    <property type="project" value="UniProtKB-KW"/>
</dbReference>
<dbReference type="InterPro" id="IPR050264">
    <property type="entry name" value="Bact_CCA-adding_enz_type3_sf"/>
</dbReference>
<feature type="non-terminal residue" evidence="12">
    <location>
        <position position="454"/>
    </location>
</feature>